<comment type="caution">
    <text evidence="1">The sequence shown here is derived from an EMBL/GenBank/DDBJ whole genome shotgun (WGS) entry which is preliminary data.</text>
</comment>
<sequence>MTAEQTGVRVQEALDRLAGSGAREAGEALVRELMAFYDEGLSGMVDALPPSALARVLDHPAAAGLLVLHDLHPEEVGARIDRALTALGQADIGFIGFDPDSGTLTLRRAKASGCGCGSGEQDIEDTIAAHAPEVATIVWQPVPALLQIGSRPPTSARLR</sequence>
<evidence type="ECO:0000313" key="1">
    <source>
        <dbReference type="EMBL" id="MCM2393853.1"/>
    </source>
</evidence>
<accession>A0ABT0UZ59</accession>
<protein>
    <submittedName>
        <fullName evidence="1">Thioredoxin</fullName>
    </submittedName>
</protein>
<organism evidence="1 2">
    <name type="scientific">Streptomyces albipurpureus</name>
    <dbReference type="NCBI Taxonomy" id="2897419"/>
    <lineage>
        <taxon>Bacteria</taxon>
        <taxon>Bacillati</taxon>
        <taxon>Actinomycetota</taxon>
        <taxon>Actinomycetes</taxon>
        <taxon>Kitasatosporales</taxon>
        <taxon>Streptomycetaceae</taxon>
        <taxon>Streptomyces</taxon>
    </lineage>
</organism>
<evidence type="ECO:0000313" key="2">
    <source>
        <dbReference type="Proteomes" id="UP001431429"/>
    </source>
</evidence>
<name>A0ABT0UZ59_9ACTN</name>
<gene>
    <name evidence="1" type="ORF">NBG84_37245</name>
</gene>
<reference evidence="1" key="1">
    <citation type="submission" date="2022-06" db="EMBL/GenBank/DDBJ databases">
        <title>Genome public.</title>
        <authorList>
            <person name="Sun Q."/>
        </authorList>
    </citation>
    <scope>NUCLEOTIDE SEQUENCE</scope>
    <source>
        <strain evidence="1">CWNU-1</strain>
    </source>
</reference>
<dbReference type="Proteomes" id="UP001431429">
    <property type="component" value="Unassembled WGS sequence"/>
</dbReference>
<keyword evidence="2" id="KW-1185">Reference proteome</keyword>
<dbReference type="EMBL" id="JAMQAW010000091">
    <property type="protein sequence ID" value="MCM2393853.1"/>
    <property type="molecule type" value="Genomic_DNA"/>
</dbReference>
<dbReference type="RefSeq" id="WP_250924145.1">
    <property type="nucleotide sequence ID" value="NZ_JAMQAW010000091.1"/>
</dbReference>
<proteinExistence type="predicted"/>